<dbReference type="PROSITE" id="PS50887">
    <property type="entry name" value="GGDEF"/>
    <property type="match status" value="1"/>
</dbReference>
<dbReference type="SUPFAM" id="SSF55073">
    <property type="entry name" value="Nucleotide cyclase"/>
    <property type="match status" value="1"/>
</dbReference>
<name>A0ABT1X0W4_9PROT</name>
<dbReference type="Pfam" id="PF00563">
    <property type="entry name" value="EAL"/>
    <property type="match status" value="1"/>
</dbReference>
<dbReference type="InterPro" id="IPR000160">
    <property type="entry name" value="GGDEF_dom"/>
</dbReference>
<reference evidence="4 5" key="1">
    <citation type="submission" date="2022-06" db="EMBL/GenBank/DDBJ databases">
        <title>Roseomonas CN29.</title>
        <authorList>
            <person name="Cheng Y."/>
            <person name="He X."/>
        </authorList>
    </citation>
    <scope>NUCLEOTIDE SEQUENCE [LARGE SCALE GENOMIC DNA]</scope>
    <source>
        <strain evidence="4 5">CN29</strain>
    </source>
</reference>
<keyword evidence="5" id="KW-1185">Reference proteome</keyword>
<gene>
    <name evidence="4" type="ORF">NRP21_03030</name>
</gene>
<feature type="domain" description="EAL" evidence="2">
    <location>
        <begin position="201"/>
        <end position="444"/>
    </location>
</feature>
<dbReference type="PANTHER" id="PTHR44757:SF2">
    <property type="entry name" value="BIOFILM ARCHITECTURE MAINTENANCE PROTEIN MBAA"/>
    <property type="match status" value="1"/>
</dbReference>
<evidence type="ECO:0000259" key="3">
    <source>
        <dbReference type="PROSITE" id="PS50887"/>
    </source>
</evidence>
<organism evidence="4 5">
    <name type="scientific">Roseomonas populi</name>
    <dbReference type="NCBI Taxonomy" id="3121582"/>
    <lineage>
        <taxon>Bacteria</taxon>
        <taxon>Pseudomonadati</taxon>
        <taxon>Pseudomonadota</taxon>
        <taxon>Alphaproteobacteria</taxon>
        <taxon>Acetobacterales</taxon>
        <taxon>Roseomonadaceae</taxon>
        <taxon>Roseomonas</taxon>
    </lineage>
</organism>
<dbReference type="InterPro" id="IPR043128">
    <property type="entry name" value="Rev_trsase/Diguanyl_cyclase"/>
</dbReference>
<dbReference type="InterPro" id="IPR001633">
    <property type="entry name" value="EAL_dom"/>
</dbReference>
<dbReference type="Gene3D" id="3.30.70.270">
    <property type="match status" value="1"/>
</dbReference>
<dbReference type="InterPro" id="IPR035919">
    <property type="entry name" value="EAL_sf"/>
</dbReference>
<sequence>MDGPDTGAPARNPGEQSSARDIPLWQGDDLTKLADRREFYIRLRDMLASSGTAGQDAPERRIAVLLIDLDRFKTVNDSLGHPAGDTLLRKVAGRLRSALRETDMPARLGADEFGVLLDKPVDERVADGIAARLVELIGRPYMIDGSVVNIGASIGIAFAAPETGPDEAMRHADLALDKAKVDGRGRFVFFEPALHEAAQARRALEFDLRAALALGQFEVFYQPKLHLLKNRLSGFEALIRWRHPVRGLVPPDLFIPLAEEVGLIARIGEWVLRAACEEAARWPGGLGVAVNVAPSQFYTGTLVPTVTAALAASGLPGHRLELEITETALLRDGAEVLRQLTALKALGVRIALDDFGTGYSSLTQLRSFPFDRVKIDRSFADDAVVVRAVAALGTSLGMGVTAEGVETADQLRRLREDGCTEAQGYHLSRPVPASDVPGIIGRYVNASDMEESSP</sequence>
<dbReference type="PANTHER" id="PTHR44757">
    <property type="entry name" value="DIGUANYLATE CYCLASE DGCP"/>
    <property type="match status" value="1"/>
</dbReference>
<feature type="domain" description="GGDEF" evidence="3">
    <location>
        <begin position="60"/>
        <end position="192"/>
    </location>
</feature>
<dbReference type="SMART" id="SM00267">
    <property type="entry name" value="GGDEF"/>
    <property type="match status" value="1"/>
</dbReference>
<dbReference type="SMART" id="SM00052">
    <property type="entry name" value="EAL"/>
    <property type="match status" value="1"/>
</dbReference>
<evidence type="ECO:0000313" key="4">
    <source>
        <dbReference type="EMBL" id="MCR0981018.1"/>
    </source>
</evidence>
<dbReference type="RefSeq" id="WP_257714700.1">
    <property type="nucleotide sequence ID" value="NZ_JANJOU010000002.1"/>
</dbReference>
<protein>
    <submittedName>
        <fullName evidence="4">EAL domain-containing protein</fullName>
    </submittedName>
</protein>
<dbReference type="SUPFAM" id="SSF141868">
    <property type="entry name" value="EAL domain-like"/>
    <property type="match status" value="1"/>
</dbReference>
<accession>A0ABT1X0W4</accession>
<evidence type="ECO:0000259" key="2">
    <source>
        <dbReference type="PROSITE" id="PS50883"/>
    </source>
</evidence>
<dbReference type="InterPro" id="IPR052155">
    <property type="entry name" value="Biofilm_reg_signaling"/>
</dbReference>
<dbReference type="Gene3D" id="3.20.20.450">
    <property type="entry name" value="EAL domain"/>
    <property type="match status" value="1"/>
</dbReference>
<dbReference type="CDD" id="cd01949">
    <property type="entry name" value="GGDEF"/>
    <property type="match status" value="1"/>
</dbReference>
<dbReference type="Proteomes" id="UP001524642">
    <property type="component" value="Unassembled WGS sequence"/>
</dbReference>
<dbReference type="PROSITE" id="PS50883">
    <property type="entry name" value="EAL"/>
    <property type="match status" value="1"/>
</dbReference>
<comment type="caution">
    <text evidence="4">The sequence shown here is derived from an EMBL/GenBank/DDBJ whole genome shotgun (WGS) entry which is preliminary data.</text>
</comment>
<dbReference type="CDD" id="cd01948">
    <property type="entry name" value="EAL"/>
    <property type="match status" value="1"/>
</dbReference>
<dbReference type="NCBIfam" id="TIGR00254">
    <property type="entry name" value="GGDEF"/>
    <property type="match status" value="1"/>
</dbReference>
<proteinExistence type="predicted"/>
<evidence type="ECO:0000313" key="5">
    <source>
        <dbReference type="Proteomes" id="UP001524642"/>
    </source>
</evidence>
<feature type="region of interest" description="Disordered" evidence="1">
    <location>
        <begin position="1"/>
        <end position="24"/>
    </location>
</feature>
<dbReference type="EMBL" id="JANJOU010000002">
    <property type="protein sequence ID" value="MCR0981018.1"/>
    <property type="molecule type" value="Genomic_DNA"/>
</dbReference>
<dbReference type="InterPro" id="IPR029787">
    <property type="entry name" value="Nucleotide_cyclase"/>
</dbReference>
<evidence type="ECO:0000256" key="1">
    <source>
        <dbReference type="SAM" id="MobiDB-lite"/>
    </source>
</evidence>
<dbReference type="Pfam" id="PF00990">
    <property type="entry name" value="GGDEF"/>
    <property type="match status" value="1"/>
</dbReference>